<dbReference type="EMBL" id="BSCI01000015">
    <property type="protein sequence ID" value="GLG87848.1"/>
    <property type="molecule type" value="Genomic_DNA"/>
</dbReference>
<dbReference type="RefSeq" id="WP_055158019.1">
    <property type="nucleotide sequence ID" value="NZ_BSCI01000015.1"/>
</dbReference>
<evidence type="ECO:0000259" key="1">
    <source>
        <dbReference type="Pfam" id="PF09983"/>
    </source>
</evidence>
<name>A0A173U805_9FIRM</name>
<dbReference type="Proteomes" id="UP000095727">
    <property type="component" value="Unassembled WGS sequence"/>
</dbReference>
<reference evidence="3" key="2">
    <citation type="submission" date="2022-09" db="EMBL/GenBank/DDBJ databases">
        <title>Draft genome sequence of Coprococcus comes strain 31264.</title>
        <authorList>
            <person name="Atsushi H."/>
            <person name="Moriya O."/>
            <person name="Mitsuo S."/>
        </authorList>
    </citation>
    <scope>NUCLEOTIDE SEQUENCE</scope>
    <source>
        <strain evidence="3">JCM 31264</strain>
    </source>
</reference>
<proteinExistence type="predicted"/>
<evidence type="ECO:0000313" key="2">
    <source>
        <dbReference type="EMBL" id="CUN10590.1"/>
    </source>
</evidence>
<organism evidence="2 4">
    <name type="scientific">Coprococcus comes</name>
    <dbReference type="NCBI Taxonomy" id="410072"/>
    <lineage>
        <taxon>Bacteria</taxon>
        <taxon>Bacillati</taxon>
        <taxon>Bacillota</taxon>
        <taxon>Clostridia</taxon>
        <taxon>Lachnospirales</taxon>
        <taxon>Lachnospiraceae</taxon>
        <taxon>Coprococcus</taxon>
    </lineage>
</organism>
<dbReference type="InterPro" id="IPR024534">
    <property type="entry name" value="JetD_C"/>
</dbReference>
<evidence type="ECO:0000313" key="4">
    <source>
        <dbReference type="Proteomes" id="UP000095727"/>
    </source>
</evidence>
<dbReference type="Pfam" id="PF09983">
    <property type="entry name" value="JetD_C"/>
    <property type="match status" value="1"/>
</dbReference>
<gene>
    <name evidence="3" type="ORF">comes_23940</name>
    <name evidence="2" type="ORF">ERS852574_02728</name>
</gene>
<feature type="domain" description="Wadjet protein JetD C-terminal" evidence="1">
    <location>
        <begin position="247"/>
        <end position="396"/>
    </location>
</feature>
<reference evidence="2 4" key="1">
    <citation type="submission" date="2015-09" db="EMBL/GenBank/DDBJ databases">
        <authorList>
            <consortium name="Pathogen Informatics"/>
        </authorList>
    </citation>
    <scope>NUCLEOTIDE SEQUENCE [LARGE SCALE GENOMIC DNA]</scope>
    <source>
        <strain evidence="2 4">2789STDY5834962</strain>
    </source>
</reference>
<accession>A0A173U805</accession>
<dbReference type="Proteomes" id="UP001145109">
    <property type="component" value="Unassembled WGS sequence"/>
</dbReference>
<protein>
    <submittedName>
        <fullName evidence="2">Uncharacterized protein conserved in bacteria</fullName>
    </submittedName>
</protein>
<reference evidence="3" key="3">
    <citation type="submission" date="2022-11" db="EMBL/GenBank/DDBJ databases">
        <title>Draft genome sequence of Coprococcus comes strain 31264.</title>
        <authorList>
            <person name="Hisatomi A."/>
            <person name="Ohkuma M."/>
            <person name="Sakamoto M."/>
        </authorList>
    </citation>
    <scope>NUCLEOTIDE SEQUENCE</scope>
    <source>
        <strain evidence="3">JCM 31264</strain>
    </source>
</reference>
<evidence type="ECO:0000313" key="3">
    <source>
        <dbReference type="EMBL" id="GLG87848.1"/>
    </source>
</evidence>
<dbReference type="EMBL" id="CYXR01000024">
    <property type="protein sequence ID" value="CUN10590.1"/>
    <property type="molecule type" value="Genomic_DNA"/>
</dbReference>
<dbReference type="AlphaFoldDB" id="A0A173U805"/>
<sequence>MYLVDRIIERCENSSRDWREGVTGGRTLRITQEDYDACGKEELIEEVQRLERAGLLTVKKWVVPDSDVELVAYQVEHLPDFYRLADSESGEEYWPKQAKVNYYIRMIDQELSEGFQKEWIENYLEKLKERIAEGDLPKNIEKLEKYLDCYRGLDSLEEPMMKRIFSKRYLKDSKIFEREMERNVVTAARRYCPEITADMDIQTVLEQLLIEENSQELAVKGPLKLKIWKGSEAKRVDLSDFTYGVVLNSQTVKHAMVEVEQPALKKIVTIENKTNYLAMEYDPEILYIYSHGYFSPLEREFLKKLQRVIEGKDVEVFHSGDMDYGGIRIFEYIQKHIFPGIKPLQMDVETYEKYEEYAKTISKETMEKLEKVNVPLLEELKEKLLETGKGIEQESFLIEE</sequence>